<dbReference type="SUPFAM" id="SSF52833">
    <property type="entry name" value="Thioredoxin-like"/>
    <property type="match status" value="2"/>
</dbReference>
<sequence length="478" mass="52784">MRLQSSLAAAAATLLLGAGPATAAGGLYSSKSPVMQVDAKSYDDLIRWSNYSSIIEFYAPWCGHCQNLKPAYEKAAEELRGFVNVAAVNCDDPANQSLCQKFGVQGFPTLKFSIPNKKYGGKPFIDDYTLGRTTKHIVGAMIDRMPVHMIRVTDKSIDRWLEDGNSTAKALYFTDKDAPTALAKSVATEFWGALDFTFLRKKEKKFCDMFGVTEFPTLLLLPGGDAPPVKYEGPPTKDAMIEFFSRAATPNSVANKGKKSGPKLSDTAQEPVESHRGKPGAPAAAPTPSGQKQQVSLEQRLRIATLGSEALVRERCLQPSSLNCLLVMLPETDWSGEGYPPDADAALASLRKVREKHAEKDYALFPFWIVTPDNPVQELLRRELDLAPKSELAVVQTNGKKSQAREYASTDYSYAALDNWIDDIRMGGGKRYMIPNHVVKTMEEWNREQQQSGGADEQQQQQQQQQKPIQAEDGHDEL</sequence>
<evidence type="ECO:0000256" key="4">
    <source>
        <dbReference type="ARBA" id="ARBA00023157"/>
    </source>
</evidence>
<evidence type="ECO:0000313" key="11">
    <source>
        <dbReference type="Proteomes" id="UP000799766"/>
    </source>
</evidence>
<feature type="signal peptide" evidence="8">
    <location>
        <begin position="1"/>
        <end position="23"/>
    </location>
</feature>
<dbReference type="InterPro" id="IPR017937">
    <property type="entry name" value="Thioredoxin_CS"/>
</dbReference>
<name>A0A6A6P8I5_9PEZI</name>
<dbReference type="Pfam" id="PF00085">
    <property type="entry name" value="Thioredoxin"/>
    <property type="match status" value="1"/>
</dbReference>
<evidence type="ECO:0000256" key="3">
    <source>
        <dbReference type="ARBA" id="ARBA00012723"/>
    </source>
</evidence>
<evidence type="ECO:0000256" key="7">
    <source>
        <dbReference type="SAM" id="MobiDB-lite"/>
    </source>
</evidence>
<feature type="compositionally biased region" description="Low complexity" evidence="7">
    <location>
        <begin position="449"/>
        <end position="469"/>
    </location>
</feature>
<keyword evidence="4" id="KW-1015">Disulfide bond</keyword>
<dbReference type="OrthoDB" id="10264505at2759"/>
<evidence type="ECO:0000259" key="9">
    <source>
        <dbReference type="PROSITE" id="PS51352"/>
    </source>
</evidence>
<dbReference type="EC" id="5.3.4.1" evidence="3"/>
<evidence type="ECO:0000256" key="6">
    <source>
        <dbReference type="ARBA" id="ARBA00023284"/>
    </source>
</evidence>
<dbReference type="EMBL" id="MU001674">
    <property type="protein sequence ID" value="KAF2459763.1"/>
    <property type="molecule type" value="Genomic_DNA"/>
</dbReference>
<proteinExistence type="predicted"/>
<dbReference type="Pfam" id="PF24541">
    <property type="entry name" value="Thioredox_PDIA6_C"/>
    <property type="match status" value="1"/>
</dbReference>
<comment type="subcellular location">
    <subcellularLocation>
        <location evidence="2">Endoplasmic reticulum lumen</location>
    </subcellularLocation>
</comment>
<dbReference type="GO" id="GO:0034976">
    <property type="term" value="P:response to endoplasmic reticulum stress"/>
    <property type="evidence" value="ECO:0007669"/>
    <property type="project" value="TreeGrafter"/>
</dbReference>
<comment type="catalytic activity">
    <reaction evidence="1">
        <text>Catalyzes the rearrangement of -S-S- bonds in proteins.</text>
        <dbReference type="EC" id="5.3.4.1"/>
    </reaction>
</comment>
<keyword evidence="11" id="KW-1185">Reference proteome</keyword>
<evidence type="ECO:0000256" key="8">
    <source>
        <dbReference type="SAM" id="SignalP"/>
    </source>
</evidence>
<dbReference type="GO" id="GO:0003756">
    <property type="term" value="F:protein disulfide isomerase activity"/>
    <property type="evidence" value="ECO:0007669"/>
    <property type="project" value="UniProtKB-EC"/>
</dbReference>
<feature type="region of interest" description="Disordered" evidence="7">
    <location>
        <begin position="251"/>
        <end position="296"/>
    </location>
</feature>
<dbReference type="InterPro" id="IPR036249">
    <property type="entry name" value="Thioredoxin-like_sf"/>
</dbReference>
<evidence type="ECO:0000256" key="1">
    <source>
        <dbReference type="ARBA" id="ARBA00001182"/>
    </source>
</evidence>
<evidence type="ECO:0000256" key="2">
    <source>
        <dbReference type="ARBA" id="ARBA00004319"/>
    </source>
</evidence>
<feature type="region of interest" description="Disordered" evidence="7">
    <location>
        <begin position="443"/>
        <end position="478"/>
    </location>
</feature>
<keyword evidence="6" id="KW-0676">Redox-active center</keyword>
<feature type="compositionally biased region" description="Low complexity" evidence="7">
    <location>
        <begin position="279"/>
        <end position="288"/>
    </location>
</feature>
<dbReference type="InterPro" id="IPR013766">
    <property type="entry name" value="Thioredoxin_domain"/>
</dbReference>
<reference evidence="10" key="1">
    <citation type="journal article" date="2020" name="Stud. Mycol.">
        <title>101 Dothideomycetes genomes: a test case for predicting lifestyles and emergence of pathogens.</title>
        <authorList>
            <person name="Haridas S."/>
            <person name="Albert R."/>
            <person name="Binder M."/>
            <person name="Bloem J."/>
            <person name="Labutti K."/>
            <person name="Salamov A."/>
            <person name="Andreopoulos B."/>
            <person name="Baker S."/>
            <person name="Barry K."/>
            <person name="Bills G."/>
            <person name="Bluhm B."/>
            <person name="Cannon C."/>
            <person name="Castanera R."/>
            <person name="Culley D."/>
            <person name="Daum C."/>
            <person name="Ezra D."/>
            <person name="Gonzalez J."/>
            <person name="Henrissat B."/>
            <person name="Kuo A."/>
            <person name="Liang C."/>
            <person name="Lipzen A."/>
            <person name="Lutzoni F."/>
            <person name="Magnuson J."/>
            <person name="Mondo S."/>
            <person name="Nolan M."/>
            <person name="Ohm R."/>
            <person name="Pangilinan J."/>
            <person name="Park H.-J."/>
            <person name="Ramirez L."/>
            <person name="Alfaro M."/>
            <person name="Sun H."/>
            <person name="Tritt A."/>
            <person name="Yoshinaga Y."/>
            <person name="Zwiers L.-H."/>
            <person name="Turgeon B."/>
            <person name="Goodwin S."/>
            <person name="Spatafora J."/>
            <person name="Crous P."/>
            <person name="Grigoriev I."/>
        </authorList>
    </citation>
    <scope>NUCLEOTIDE SEQUENCE</scope>
    <source>
        <strain evidence="10">ATCC 16933</strain>
    </source>
</reference>
<dbReference type="PROSITE" id="PS00194">
    <property type="entry name" value="THIOREDOXIN_1"/>
    <property type="match status" value="1"/>
</dbReference>
<dbReference type="GO" id="GO:0005788">
    <property type="term" value="C:endoplasmic reticulum lumen"/>
    <property type="evidence" value="ECO:0007669"/>
    <property type="project" value="UniProtKB-SubCell"/>
</dbReference>
<organism evidence="10 11">
    <name type="scientific">Lineolata rhizophorae</name>
    <dbReference type="NCBI Taxonomy" id="578093"/>
    <lineage>
        <taxon>Eukaryota</taxon>
        <taxon>Fungi</taxon>
        <taxon>Dikarya</taxon>
        <taxon>Ascomycota</taxon>
        <taxon>Pezizomycotina</taxon>
        <taxon>Dothideomycetes</taxon>
        <taxon>Dothideomycetes incertae sedis</taxon>
        <taxon>Lineolatales</taxon>
        <taxon>Lineolataceae</taxon>
        <taxon>Lineolata</taxon>
    </lineage>
</organism>
<feature type="chain" id="PRO_5025478081" description="protein disulfide-isomerase" evidence="8">
    <location>
        <begin position="24"/>
        <end position="478"/>
    </location>
</feature>
<keyword evidence="5" id="KW-0413">Isomerase</keyword>
<dbReference type="Gene3D" id="3.40.30.10">
    <property type="entry name" value="Glutaredoxin"/>
    <property type="match status" value="2"/>
</dbReference>
<evidence type="ECO:0000256" key="5">
    <source>
        <dbReference type="ARBA" id="ARBA00023235"/>
    </source>
</evidence>
<accession>A0A6A6P8I5</accession>
<dbReference type="PROSITE" id="PS51352">
    <property type="entry name" value="THIOREDOXIN_2"/>
    <property type="match status" value="1"/>
</dbReference>
<gene>
    <name evidence="10" type="ORF">BDY21DRAFT_281209</name>
</gene>
<evidence type="ECO:0000313" key="10">
    <source>
        <dbReference type="EMBL" id="KAF2459763.1"/>
    </source>
</evidence>
<feature type="domain" description="Thioredoxin" evidence="9">
    <location>
        <begin position="3"/>
        <end position="147"/>
    </location>
</feature>
<dbReference type="PANTHER" id="PTHR45815:SF3">
    <property type="entry name" value="PROTEIN DISULFIDE-ISOMERASE A6"/>
    <property type="match status" value="1"/>
</dbReference>
<dbReference type="PANTHER" id="PTHR45815">
    <property type="entry name" value="PROTEIN DISULFIDE-ISOMERASE A6"/>
    <property type="match status" value="1"/>
</dbReference>
<dbReference type="GO" id="GO:0015035">
    <property type="term" value="F:protein-disulfide reductase activity"/>
    <property type="evidence" value="ECO:0007669"/>
    <property type="project" value="TreeGrafter"/>
</dbReference>
<dbReference type="Proteomes" id="UP000799766">
    <property type="component" value="Unassembled WGS sequence"/>
</dbReference>
<protein>
    <recommendedName>
        <fullName evidence="3">protein disulfide-isomerase</fullName>
        <ecNumber evidence="3">5.3.4.1</ecNumber>
    </recommendedName>
</protein>
<keyword evidence="8" id="KW-0732">Signal</keyword>
<dbReference type="InterPro" id="IPR057305">
    <property type="entry name" value="Thioredox_PDIA6_C"/>
</dbReference>
<dbReference type="AlphaFoldDB" id="A0A6A6P8I5"/>